<dbReference type="Gene3D" id="1.10.3730.20">
    <property type="match status" value="1"/>
</dbReference>
<evidence type="ECO:0000313" key="9">
    <source>
        <dbReference type="Proteomes" id="UP001597252"/>
    </source>
</evidence>
<evidence type="ECO:0000256" key="5">
    <source>
        <dbReference type="ARBA" id="ARBA00023136"/>
    </source>
</evidence>
<feature type="transmembrane region" description="Helical" evidence="6">
    <location>
        <begin position="248"/>
        <end position="268"/>
    </location>
</feature>
<dbReference type="InterPro" id="IPR000620">
    <property type="entry name" value="EamA_dom"/>
</dbReference>
<feature type="domain" description="EamA" evidence="7">
    <location>
        <begin position="158"/>
        <end position="291"/>
    </location>
</feature>
<evidence type="ECO:0000256" key="6">
    <source>
        <dbReference type="SAM" id="Phobius"/>
    </source>
</evidence>
<keyword evidence="5 6" id="KW-0472">Membrane</keyword>
<evidence type="ECO:0000256" key="2">
    <source>
        <dbReference type="ARBA" id="ARBA00007362"/>
    </source>
</evidence>
<reference evidence="9" key="1">
    <citation type="journal article" date="2019" name="Int. J. Syst. Evol. Microbiol.">
        <title>The Global Catalogue of Microorganisms (GCM) 10K type strain sequencing project: providing services to taxonomists for standard genome sequencing and annotation.</title>
        <authorList>
            <consortium name="The Broad Institute Genomics Platform"/>
            <consortium name="The Broad Institute Genome Sequencing Center for Infectious Disease"/>
            <person name="Wu L."/>
            <person name="Ma J."/>
        </authorList>
    </citation>
    <scope>NUCLEOTIDE SEQUENCE [LARGE SCALE GENOMIC DNA]</scope>
    <source>
        <strain evidence="9">CCM 8903</strain>
    </source>
</reference>
<dbReference type="Pfam" id="PF00892">
    <property type="entry name" value="EamA"/>
    <property type="match status" value="2"/>
</dbReference>
<dbReference type="RefSeq" id="WP_164508434.1">
    <property type="nucleotide sequence ID" value="NZ_JBHTON010000053.1"/>
</dbReference>
<evidence type="ECO:0000259" key="7">
    <source>
        <dbReference type="Pfam" id="PF00892"/>
    </source>
</evidence>
<feature type="transmembrane region" description="Helical" evidence="6">
    <location>
        <begin position="132"/>
        <end position="150"/>
    </location>
</feature>
<feature type="transmembrane region" description="Helical" evidence="6">
    <location>
        <begin position="12"/>
        <end position="30"/>
    </location>
</feature>
<comment type="subcellular location">
    <subcellularLocation>
        <location evidence="1">Endomembrane system</location>
        <topology evidence="1">Multi-pass membrane protein</topology>
    </subcellularLocation>
</comment>
<feature type="transmembrane region" description="Helical" evidence="6">
    <location>
        <begin position="188"/>
        <end position="210"/>
    </location>
</feature>
<name>A0ABW4E916_9LACO</name>
<sequence>MAKTTRQAAIQAACGTTMWGIGGVLSNVIFNTSTASPAWLVSMRLTWAGIAMIIYSLIMHRPLLRVWHQRKGAIRLLLFGIVGVALAQFTYLLAIFYGNAAIATIMLSLVPAMITIVTCLRTRTAPRLIDALAIILALFGVFLLVTNGHLTQLHVAPIAIFWGLLAAVTGAAYTLLPRPLLAQEPPLVIVGWGLVIGALLMNAITPVWHIPTGLTPWTWVAVAFIVFGATFLAYILYISSLKILRPAIASMIGNLEPLTATVLSIMFLSLGFHPLQLIGIVLVLGGVFMMSWTPKKKR</sequence>
<dbReference type="Proteomes" id="UP001597252">
    <property type="component" value="Unassembled WGS sequence"/>
</dbReference>
<feature type="transmembrane region" description="Helical" evidence="6">
    <location>
        <begin position="100"/>
        <end position="120"/>
    </location>
</feature>
<protein>
    <submittedName>
        <fullName evidence="8">DMT family transporter</fullName>
    </submittedName>
</protein>
<evidence type="ECO:0000256" key="3">
    <source>
        <dbReference type="ARBA" id="ARBA00022692"/>
    </source>
</evidence>
<dbReference type="EMBL" id="JBHTON010000053">
    <property type="protein sequence ID" value="MFD1486164.1"/>
    <property type="molecule type" value="Genomic_DNA"/>
</dbReference>
<feature type="transmembrane region" description="Helical" evidence="6">
    <location>
        <begin position="156"/>
        <end position="176"/>
    </location>
</feature>
<dbReference type="PANTHER" id="PTHR32322:SF2">
    <property type="entry name" value="EAMA DOMAIN-CONTAINING PROTEIN"/>
    <property type="match status" value="1"/>
</dbReference>
<dbReference type="PANTHER" id="PTHR32322">
    <property type="entry name" value="INNER MEMBRANE TRANSPORTER"/>
    <property type="match status" value="1"/>
</dbReference>
<feature type="transmembrane region" description="Helical" evidence="6">
    <location>
        <begin position="76"/>
        <end position="94"/>
    </location>
</feature>
<comment type="caution">
    <text evidence="8">The sequence shown here is derived from an EMBL/GenBank/DDBJ whole genome shotgun (WGS) entry which is preliminary data.</text>
</comment>
<comment type="similarity">
    <text evidence="2">Belongs to the EamA transporter family.</text>
</comment>
<dbReference type="SUPFAM" id="SSF103481">
    <property type="entry name" value="Multidrug resistance efflux transporter EmrE"/>
    <property type="match status" value="2"/>
</dbReference>
<keyword evidence="4 6" id="KW-1133">Transmembrane helix</keyword>
<keyword evidence="9" id="KW-1185">Reference proteome</keyword>
<evidence type="ECO:0000256" key="4">
    <source>
        <dbReference type="ARBA" id="ARBA00022989"/>
    </source>
</evidence>
<evidence type="ECO:0000313" key="8">
    <source>
        <dbReference type="EMBL" id="MFD1486164.1"/>
    </source>
</evidence>
<organism evidence="8 9">
    <name type="scientific">Lacticaseibacillus baoqingensis</name>
    <dbReference type="NCBI Taxonomy" id="2486013"/>
    <lineage>
        <taxon>Bacteria</taxon>
        <taxon>Bacillati</taxon>
        <taxon>Bacillota</taxon>
        <taxon>Bacilli</taxon>
        <taxon>Lactobacillales</taxon>
        <taxon>Lactobacillaceae</taxon>
        <taxon>Lacticaseibacillus</taxon>
    </lineage>
</organism>
<proteinExistence type="inferred from homology"/>
<dbReference type="InterPro" id="IPR050638">
    <property type="entry name" value="AA-Vitamin_Transporters"/>
</dbReference>
<evidence type="ECO:0000256" key="1">
    <source>
        <dbReference type="ARBA" id="ARBA00004127"/>
    </source>
</evidence>
<gene>
    <name evidence="8" type="ORF">ACFQ5J_13100</name>
</gene>
<feature type="transmembrane region" description="Helical" evidence="6">
    <location>
        <begin position="274"/>
        <end position="292"/>
    </location>
</feature>
<keyword evidence="3 6" id="KW-0812">Transmembrane</keyword>
<feature type="domain" description="EamA" evidence="7">
    <location>
        <begin position="9"/>
        <end position="145"/>
    </location>
</feature>
<dbReference type="InterPro" id="IPR037185">
    <property type="entry name" value="EmrE-like"/>
</dbReference>
<feature type="transmembrane region" description="Helical" evidence="6">
    <location>
        <begin position="216"/>
        <end position="236"/>
    </location>
</feature>
<accession>A0ABW4E916</accession>
<feature type="transmembrane region" description="Helical" evidence="6">
    <location>
        <begin position="45"/>
        <end position="64"/>
    </location>
</feature>